<dbReference type="GeneID" id="54466269"/>
<dbReference type="EMBL" id="MU003698">
    <property type="protein sequence ID" value="KAF2811885.1"/>
    <property type="molecule type" value="Genomic_DNA"/>
</dbReference>
<reference evidence="5" key="3">
    <citation type="submission" date="2025-04" db="UniProtKB">
        <authorList>
            <consortium name="RefSeq"/>
        </authorList>
    </citation>
    <scope>IDENTIFICATION</scope>
    <source>
        <strain evidence="5">CBS 304.34</strain>
    </source>
</reference>
<sequence>MEPSAAHRVLGIIEFLELILLELPVFNIFQAQRVSKQWNTVICNSSPLQQAMWLAPLVPASLRNKEHPNLFDNFYDEVYDLAYDCKDPQFTLYLLEEKHMTWKEMRVCNPSCTRLTVRGQFWELGVLDNETGVRMGDVMRLIGTNWIWERDIYGVGH</sequence>
<reference evidence="5" key="2">
    <citation type="submission" date="2020-04" db="EMBL/GenBank/DDBJ databases">
        <authorList>
            <consortium name="NCBI Genome Project"/>
        </authorList>
    </citation>
    <scope>NUCLEOTIDE SEQUENCE</scope>
    <source>
        <strain evidence="5">CBS 304.34</strain>
    </source>
</reference>
<dbReference type="Pfam" id="PF00646">
    <property type="entry name" value="F-box"/>
    <property type="match status" value="1"/>
</dbReference>
<feature type="domain" description="F-box" evidence="2">
    <location>
        <begin position="14"/>
        <end position="47"/>
    </location>
</feature>
<dbReference type="AlphaFoldDB" id="A0A6A6YV81"/>
<evidence type="ECO:0000313" key="4">
    <source>
        <dbReference type="Proteomes" id="UP000504636"/>
    </source>
</evidence>
<reference evidence="3 5" key="1">
    <citation type="journal article" date="2020" name="Stud. Mycol.">
        <title>101 Dothideomycetes genomes: a test case for predicting lifestyles and emergence of pathogens.</title>
        <authorList>
            <person name="Haridas S."/>
            <person name="Albert R."/>
            <person name="Binder M."/>
            <person name="Bloem J."/>
            <person name="Labutti K."/>
            <person name="Salamov A."/>
            <person name="Andreopoulos B."/>
            <person name="Baker S."/>
            <person name="Barry K."/>
            <person name="Bills G."/>
            <person name="Bluhm B."/>
            <person name="Cannon C."/>
            <person name="Castanera R."/>
            <person name="Culley D."/>
            <person name="Daum C."/>
            <person name="Ezra D."/>
            <person name="Gonzalez J."/>
            <person name="Henrissat B."/>
            <person name="Kuo A."/>
            <person name="Liang C."/>
            <person name="Lipzen A."/>
            <person name="Lutzoni F."/>
            <person name="Magnuson J."/>
            <person name="Mondo S."/>
            <person name="Nolan M."/>
            <person name="Ohm R."/>
            <person name="Pangilinan J."/>
            <person name="Park H.-J."/>
            <person name="Ramirez L."/>
            <person name="Alfaro M."/>
            <person name="Sun H."/>
            <person name="Tritt A."/>
            <person name="Yoshinaga Y."/>
            <person name="Zwiers L.-H."/>
            <person name="Turgeon B."/>
            <person name="Goodwin S."/>
            <person name="Spatafora J."/>
            <person name="Crous P."/>
            <person name="Grigoriev I."/>
        </authorList>
    </citation>
    <scope>NUCLEOTIDE SEQUENCE</scope>
    <source>
        <strain evidence="3 5">CBS 304.34</strain>
    </source>
</reference>
<feature type="chain" id="PRO_5044629349" description="F-box domain-containing protein" evidence="1">
    <location>
        <begin position="22"/>
        <end position="157"/>
    </location>
</feature>
<proteinExistence type="predicted"/>
<dbReference type="Proteomes" id="UP000504636">
    <property type="component" value="Unplaced"/>
</dbReference>
<keyword evidence="1" id="KW-0732">Signal</keyword>
<evidence type="ECO:0000256" key="1">
    <source>
        <dbReference type="SAM" id="SignalP"/>
    </source>
</evidence>
<keyword evidence="4" id="KW-1185">Reference proteome</keyword>
<dbReference type="RefSeq" id="XP_033578849.1">
    <property type="nucleotide sequence ID" value="XM_033725376.1"/>
</dbReference>
<organism evidence="3">
    <name type="scientific">Mytilinidion resinicola</name>
    <dbReference type="NCBI Taxonomy" id="574789"/>
    <lineage>
        <taxon>Eukaryota</taxon>
        <taxon>Fungi</taxon>
        <taxon>Dikarya</taxon>
        <taxon>Ascomycota</taxon>
        <taxon>Pezizomycotina</taxon>
        <taxon>Dothideomycetes</taxon>
        <taxon>Pleosporomycetidae</taxon>
        <taxon>Mytilinidiales</taxon>
        <taxon>Mytilinidiaceae</taxon>
        <taxon>Mytilinidion</taxon>
    </lineage>
</organism>
<evidence type="ECO:0000259" key="2">
    <source>
        <dbReference type="Pfam" id="PF00646"/>
    </source>
</evidence>
<dbReference type="InterPro" id="IPR036047">
    <property type="entry name" value="F-box-like_dom_sf"/>
</dbReference>
<feature type="signal peptide" evidence="1">
    <location>
        <begin position="1"/>
        <end position="21"/>
    </location>
</feature>
<gene>
    <name evidence="3 5" type="ORF">BDZ99DRAFT_519127</name>
</gene>
<dbReference type="InterPro" id="IPR001810">
    <property type="entry name" value="F-box_dom"/>
</dbReference>
<dbReference type="SUPFAM" id="SSF81383">
    <property type="entry name" value="F-box domain"/>
    <property type="match status" value="1"/>
</dbReference>
<name>A0A6A6YV81_9PEZI</name>
<protein>
    <recommendedName>
        <fullName evidence="2">F-box domain-containing protein</fullName>
    </recommendedName>
</protein>
<evidence type="ECO:0000313" key="3">
    <source>
        <dbReference type="EMBL" id="KAF2811885.1"/>
    </source>
</evidence>
<dbReference type="OrthoDB" id="3800738at2759"/>
<evidence type="ECO:0000313" key="5">
    <source>
        <dbReference type="RefSeq" id="XP_033578849.1"/>
    </source>
</evidence>
<accession>A0A6A6YV81</accession>